<keyword evidence="1" id="KW-0479">Metal-binding</keyword>
<dbReference type="GO" id="GO:0033768">
    <property type="term" value="C:SUMO-targeted ubiquitin ligase complex"/>
    <property type="evidence" value="ECO:0007669"/>
    <property type="project" value="TreeGrafter"/>
</dbReference>
<organism evidence="6 7">
    <name type="scientific">Candida viswanathii</name>
    <dbReference type="NCBI Taxonomy" id="5486"/>
    <lineage>
        <taxon>Eukaryota</taxon>
        <taxon>Fungi</taxon>
        <taxon>Dikarya</taxon>
        <taxon>Ascomycota</taxon>
        <taxon>Saccharomycotina</taxon>
        <taxon>Pichiomycetes</taxon>
        <taxon>Debaryomycetaceae</taxon>
        <taxon>Candida/Lodderomyces clade</taxon>
        <taxon>Candida</taxon>
    </lineage>
</organism>
<feature type="coiled-coil region" evidence="4">
    <location>
        <begin position="284"/>
        <end position="311"/>
    </location>
</feature>
<feature type="region of interest" description="Disordered" evidence="5">
    <location>
        <begin position="169"/>
        <end position="195"/>
    </location>
</feature>
<evidence type="ECO:0000313" key="6">
    <source>
        <dbReference type="EMBL" id="RCK67650.1"/>
    </source>
</evidence>
<feature type="region of interest" description="Disordered" evidence="5">
    <location>
        <begin position="213"/>
        <end position="243"/>
    </location>
</feature>
<feature type="compositionally biased region" description="Polar residues" evidence="5">
    <location>
        <begin position="119"/>
        <end position="128"/>
    </location>
</feature>
<keyword evidence="4" id="KW-0175">Coiled coil</keyword>
<accession>A0A367YPE5</accession>
<feature type="compositionally biased region" description="Acidic residues" evidence="5">
    <location>
        <begin position="103"/>
        <end position="116"/>
    </location>
</feature>
<evidence type="ECO:0000256" key="2">
    <source>
        <dbReference type="ARBA" id="ARBA00022771"/>
    </source>
</evidence>
<evidence type="ECO:0000256" key="1">
    <source>
        <dbReference type="ARBA" id="ARBA00022723"/>
    </source>
</evidence>
<dbReference type="EMBL" id="QLNQ01000001">
    <property type="protein sequence ID" value="RCK67650.1"/>
    <property type="molecule type" value="Genomic_DNA"/>
</dbReference>
<dbReference type="GO" id="GO:0008270">
    <property type="term" value="F:zinc ion binding"/>
    <property type="evidence" value="ECO:0007669"/>
    <property type="project" value="UniProtKB-KW"/>
</dbReference>
<comment type="caution">
    <text evidence="6">The sequence shown here is derived from an EMBL/GenBank/DDBJ whole genome shotgun (WGS) entry which is preliminary data.</text>
</comment>
<dbReference type="STRING" id="5486.A0A367YPE5"/>
<evidence type="ECO:0008006" key="8">
    <source>
        <dbReference type="Google" id="ProtNLM"/>
    </source>
</evidence>
<proteinExistence type="predicted"/>
<keyword evidence="7" id="KW-1185">Reference proteome</keyword>
<dbReference type="GO" id="GO:0004842">
    <property type="term" value="F:ubiquitin-protein transferase activity"/>
    <property type="evidence" value="ECO:0007669"/>
    <property type="project" value="TreeGrafter"/>
</dbReference>
<dbReference type="Proteomes" id="UP000253472">
    <property type="component" value="Unassembled WGS sequence"/>
</dbReference>
<dbReference type="PANTHER" id="PTHR28042">
    <property type="entry name" value="E3 UBIQUITIN-PROTEIN LIGASE COMPLEX SLX5-SLX8 SUBUNIT SLX5"/>
    <property type="match status" value="1"/>
</dbReference>
<dbReference type="InterPro" id="IPR017907">
    <property type="entry name" value="Znf_RING_CS"/>
</dbReference>
<name>A0A367YPE5_9ASCO</name>
<evidence type="ECO:0000256" key="4">
    <source>
        <dbReference type="SAM" id="Coils"/>
    </source>
</evidence>
<feature type="compositionally biased region" description="Low complexity" evidence="5">
    <location>
        <begin position="1"/>
        <end position="10"/>
    </location>
</feature>
<feature type="region of interest" description="Disordered" evidence="5">
    <location>
        <begin position="411"/>
        <end position="458"/>
    </location>
</feature>
<evidence type="ECO:0000313" key="7">
    <source>
        <dbReference type="Proteomes" id="UP000253472"/>
    </source>
</evidence>
<keyword evidence="2" id="KW-0863">Zinc-finger</keyword>
<dbReference type="PANTHER" id="PTHR28042:SF1">
    <property type="entry name" value="E3 UBIQUITIN-PROTEIN LIGASE COMPLEX SLX5-SLX8 SUBUNIT SLX5"/>
    <property type="match status" value="1"/>
</dbReference>
<feature type="coiled-coil region" evidence="4">
    <location>
        <begin position="360"/>
        <end position="387"/>
    </location>
</feature>
<gene>
    <name evidence="6" type="ORF">Cantr_03253</name>
</gene>
<dbReference type="InterPro" id="IPR038886">
    <property type="entry name" value="E3_SLX5/Rfp1"/>
</dbReference>
<sequence length="695" mass="79389">MNADRVTTTGETRRKRRRIETSESPVEVPSDSSQPEPEQPRAPVPVDVEVIEISDTEDEDEGERERRRRELNRAAGSVVDLLQSAFPHRPARQPVQGGHNGNEDDDDDDDDDDDEIQILNINTTSPTPISRPDSRTATTTTTTAHVDADNEDSIEITSERVVPISERVSHRRLEDYDEDDEEDDDFDPTPDTLVFAGEGGRWTVMTNDRERRRFLVRDIDPDSGSSGSGNETPRNRRDTPTPPLLLALTRPARLHTPVGDIELSQEDAPVQDRRRTRLGDATQRRHIESRLRRAEERLRTVRASQDEVTRQSNDLRHRQARLRQEHTRLVQERYQLRRRLEEGRAILPMNERRDSTNLSTRNLDRLIENAEYERNQLSAQRVELRRTQMTNLAIISECELRIEHLRSELRQINGGPQPGPVRGPAAAAAAAAAPDFPHHPHSHYHSMHGPDSHSEGPWFPFRNGARRIARARPPSATGMLHYNTPQEFTRIQNRILHSGLGFLVHSVAAGGDFDADIESSIMRRIEEDTNRTINSRMASEAAFNRKVVEEREKQVAKEKPTHTSTISKDEHLVCELCNVELGEGVPEDFEGDSRYDGKLMHYCQEYQCTAPWFCVYPFTEVDIELSKRVFISKCGHMFCGRCVKNIGNRPKRSRKGSKEAKLESIKNPNIYAPLKCPEPDCGKRFTPRSFTEIYF</sequence>
<feature type="compositionally biased region" description="Acidic residues" evidence="5">
    <location>
        <begin position="175"/>
        <end position="188"/>
    </location>
</feature>
<protein>
    <recommendedName>
        <fullName evidence="8">RING-type domain-containing protein</fullName>
    </recommendedName>
</protein>
<feature type="region of interest" description="Disordered" evidence="5">
    <location>
        <begin position="1"/>
        <end position="153"/>
    </location>
</feature>
<dbReference type="OrthoDB" id="4090114at2759"/>
<feature type="compositionally biased region" description="Acidic residues" evidence="5">
    <location>
        <begin position="49"/>
        <end position="62"/>
    </location>
</feature>
<keyword evidence="3" id="KW-0862">Zinc</keyword>
<evidence type="ECO:0000256" key="5">
    <source>
        <dbReference type="SAM" id="MobiDB-lite"/>
    </source>
</evidence>
<dbReference type="PROSITE" id="PS00518">
    <property type="entry name" value="ZF_RING_1"/>
    <property type="match status" value="1"/>
</dbReference>
<feature type="compositionally biased region" description="Low complexity" evidence="5">
    <location>
        <begin position="22"/>
        <end position="36"/>
    </location>
</feature>
<evidence type="ECO:0000256" key="3">
    <source>
        <dbReference type="ARBA" id="ARBA00022833"/>
    </source>
</evidence>
<reference evidence="6 7" key="1">
    <citation type="submission" date="2018-06" db="EMBL/GenBank/DDBJ databases">
        <title>Whole genome sequencing of Candida tropicalis (genome annotated by CSBL at Korea University).</title>
        <authorList>
            <person name="Ahn J."/>
        </authorList>
    </citation>
    <scope>NUCLEOTIDE SEQUENCE [LARGE SCALE GENOMIC DNA]</scope>
    <source>
        <strain evidence="6 7">ATCC 20962</strain>
    </source>
</reference>
<dbReference type="AlphaFoldDB" id="A0A367YPE5"/>